<dbReference type="EMBL" id="WHWB01032918">
    <property type="protein sequence ID" value="KAJ7423032.1"/>
    <property type="molecule type" value="Genomic_DNA"/>
</dbReference>
<evidence type="ECO:0000313" key="4">
    <source>
        <dbReference type="Proteomes" id="UP001145742"/>
    </source>
</evidence>
<feature type="domain" description="GH18" evidence="2">
    <location>
        <begin position="1"/>
        <end position="115"/>
    </location>
</feature>
<sequence>MLGAPDQGCDLVLGLCRRKGTGTCGTSQVTEYSGTVGDDNSWYIETLKEHKPKLIWDEQIAEHYFEYKKNKGGKHAVFYPTLKSIQLRLELAKELGTGISIWELGQGLDYFYDLL</sequence>
<dbReference type="PANTHER" id="PTHR46066:SF2">
    <property type="entry name" value="CHITINASE DOMAIN-CONTAINING PROTEIN 1"/>
    <property type="match status" value="1"/>
</dbReference>
<dbReference type="Proteomes" id="UP001145742">
    <property type="component" value="Unassembled WGS sequence"/>
</dbReference>
<keyword evidence="4" id="KW-1185">Reference proteome</keyword>
<comment type="caution">
    <text evidence="3">The sequence shown here is derived from an EMBL/GenBank/DDBJ whole genome shotgun (WGS) entry which is preliminary data.</text>
</comment>
<dbReference type="PROSITE" id="PS51910">
    <property type="entry name" value="GH18_2"/>
    <property type="match status" value="1"/>
</dbReference>
<evidence type="ECO:0000256" key="1">
    <source>
        <dbReference type="ARBA" id="ARBA00040976"/>
    </source>
</evidence>
<evidence type="ECO:0000313" key="3">
    <source>
        <dbReference type="EMBL" id="KAJ7423032.1"/>
    </source>
</evidence>
<reference evidence="3" key="1">
    <citation type="submission" date="2019-10" db="EMBL/GenBank/DDBJ databases">
        <authorList>
            <person name="Soares A.E.R."/>
            <person name="Aleixo A."/>
            <person name="Schneider P."/>
            <person name="Miyaki C.Y."/>
            <person name="Schneider M.P."/>
            <person name="Mello C."/>
            <person name="Vasconcelos A.T.R."/>
        </authorList>
    </citation>
    <scope>NUCLEOTIDE SEQUENCE</scope>
    <source>
        <tissue evidence="3">Muscle</tissue>
    </source>
</reference>
<organism evidence="3 4">
    <name type="scientific">Willisornis vidua</name>
    <name type="common">Xingu scale-backed antbird</name>
    <dbReference type="NCBI Taxonomy" id="1566151"/>
    <lineage>
        <taxon>Eukaryota</taxon>
        <taxon>Metazoa</taxon>
        <taxon>Chordata</taxon>
        <taxon>Craniata</taxon>
        <taxon>Vertebrata</taxon>
        <taxon>Euteleostomi</taxon>
        <taxon>Archelosauria</taxon>
        <taxon>Archosauria</taxon>
        <taxon>Dinosauria</taxon>
        <taxon>Saurischia</taxon>
        <taxon>Theropoda</taxon>
        <taxon>Coelurosauria</taxon>
        <taxon>Aves</taxon>
        <taxon>Neognathae</taxon>
        <taxon>Neoaves</taxon>
        <taxon>Telluraves</taxon>
        <taxon>Australaves</taxon>
        <taxon>Passeriformes</taxon>
        <taxon>Thamnophilidae</taxon>
        <taxon>Willisornis</taxon>
    </lineage>
</organism>
<evidence type="ECO:0000259" key="2">
    <source>
        <dbReference type="PROSITE" id="PS51910"/>
    </source>
</evidence>
<proteinExistence type="predicted"/>
<protein>
    <recommendedName>
        <fullName evidence="1">Chitinase domain-containing protein 1</fullName>
    </recommendedName>
</protein>
<dbReference type="InterPro" id="IPR029070">
    <property type="entry name" value="Chitinase_insertion_sf"/>
</dbReference>
<name>A0ABQ9DPD7_9PASS</name>
<dbReference type="Gene3D" id="3.10.50.10">
    <property type="match status" value="1"/>
</dbReference>
<dbReference type="PANTHER" id="PTHR46066">
    <property type="entry name" value="CHITINASE DOMAIN-CONTAINING PROTEIN 1 FAMILY MEMBER"/>
    <property type="match status" value="1"/>
</dbReference>
<gene>
    <name evidence="3" type="ORF">WISP_35336</name>
</gene>
<accession>A0ABQ9DPD7</accession>
<dbReference type="InterPro" id="IPR001223">
    <property type="entry name" value="Glyco_hydro18_cat"/>
</dbReference>